<dbReference type="EMBL" id="FOBH01000001">
    <property type="protein sequence ID" value="SEK39984.1"/>
    <property type="molecule type" value="Genomic_DNA"/>
</dbReference>
<feature type="chain" id="PRO_5011783166" evidence="1">
    <location>
        <begin position="25"/>
        <end position="541"/>
    </location>
</feature>
<evidence type="ECO:0000256" key="1">
    <source>
        <dbReference type="SAM" id="SignalP"/>
    </source>
</evidence>
<name>A0A1H7GPL9_9PROT</name>
<sequence>MLRMTQITLAVAAALTAEAGLASAAQGPSSSADAYLQAVAPGVSFKSILTTGDSVGGYRMAGIPDGLGAYDNDNGTFTVLMNHELGNTAGVAHGPLSKGAFVSDWVIDKSTLQVVSGGDLIQNVYGWNTSTQSSDASATTGWSFNRFCSADMAQVSAFYNPASGLGTQSRLFLNGEEGGATGYAVATVATGANTGNAYILGKMNPSTNGSGGSAVGAWENLLANPYTQDKTIVIGNNDGGTGVLNNALAVYVGTKTNTGSEIDRAGLTNGVTKFVNVAGHADGTTANDELNNTTSRTTGIANGTHFTLSDTASTTFSRPEDGAWSADGTKFYFVTTDQLDTTDTAGGTQHGGTRLWSLTFDDITHPEAGGRIDVVFDSTTIANGLGNARPNMFDNISVNKDGTITLLEDVGNANHNGKVWQFDPESNTMTMLGKFDPALFGDVSSTGVFTAGSHTKDEETSGVIDITSILGKHDDHTYHLLVAQDHASASSLGLVDPTAMVEGGQLMLMATPVPEPETYAMFMAGLGLMGFLARRRKNGHA</sequence>
<accession>A0A1H7GPL9</accession>
<dbReference type="Pfam" id="PF07589">
    <property type="entry name" value="PEP-CTERM"/>
    <property type="match status" value="1"/>
</dbReference>
<feature type="domain" description="Ice-binding protein C-terminal" evidence="2">
    <location>
        <begin position="512"/>
        <end position="536"/>
    </location>
</feature>
<protein>
    <submittedName>
        <fullName evidence="3">PEP-CTERM protein-sorting domain-containing protein</fullName>
    </submittedName>
</protein>
<proteinExistence type="predicted"/>
<dbReference type="STRING" id="1233.SAMN05216387_101343"/>
<reference evidence="3 4" key="1">
    <citation type="submission" date="2016-10" db="EMBL/GenBank/DDBJ databases">
        <authorList>
            <person name="de Groot N.N."/>
        </authorList>
    </citation>
    <scope>NUCLEOTIDE SEQUENCE [LARGE SCALE GENOMIC DNA]</scope>
    <source>
        <strain evidence="3 4">Nv1</strain>
    </source>
</reference>
<organism evidence="3 4">
    <name type="scientific">Nitrosovibrio tenuis</name>
    <dbReference type="NCBI Taxonomy" id="1233"/>
    <lineage>
        <taxon>Bacteria</taxon>
        <taxon>Pseudomonadati</taxon>
        <taxon>Pseudomonadota</taxon>
        <taxon>Betaproteobacteria</taxon>
        <taxon>Nitrosomonadales</taxon>
        <taxon>Nitrosomonadaceae</taxon>
        <taxon>Nitrosovibrio</taxon>
    </lineage>
</organism>
<evidence type="ECO:0000259" key="2">
    <source>
        <dbReference type="Pfam" id="PF07589"/>
    </source>
</evidence>
<evidence type="ECO:0000313" key="3">
    <source>
        <dbReference type="EMBL" id="SEK39984.1"/>
    </source>
</evidence>
<dbReference type="InterPro" id="IPR013424">
    <property type="entry name" value="Ice-binding_C"/>
</dbReference>
<keyword evidence="1" id="KW-0732">Signal</keyword>
<gene>
    <name evidence="3" type="ORF">SAMN05216387_101343</name>
</gene>
<dbReference type="AlphaFoldDB" id="A0A1H7GPL9"/>
<dbReference type="Proteomes" id="UP000198620">
    <property type="component" value="Unassembled WGS sequence"/>
</dbReference>
<evidence type="ECO:0000313" key="4">
    <source>
        <dbReference type="Proteomes" id="UP000198620"/>
    </source>
</evidence>
<dbReference type="RefSeq" id="WP_177171733.1">
    <property type="nucleotide sequence ID" value="NZ_FOBH01000001.1"/>
</dbReference>
<dbReference type="NCBIfam" id="TIGR02595">
    <property type="entry name" value="PEP_CTERM"/>
    <property type="match status" value="1"/>
</dbReference>
<keyword evidence="4" id="KW-1185">Reference proteome</keyword>
<feature type="signal peptide" evidence="1">
    <location>
        <begin position="1"/>
        <end position="24"/>
    </location>
</feature>